<accession>A0A1G6ST10</accession>
<name>A0A1G6ST10_9BRAD</name>
<reference evidence="3 4" key="1">
    <citation type="submission" date="2016-10" db="EMBL/GenBank/DDBJ databases">
        <authorList>
            <person name="de Groot N.N."/>
        </authorList>
    </citation>
    <scope>NUCLEOTIDE SEQUENCE [LARGE SCALE GENOMIC DNA]</scope>
    <source>
        <strain evidence="3 4">R5</strain>
    </source>
</reference>
<dbReference type="AlphaFoldDB" id="A0A1G6ST10"/>
<dbReference type="InterPro" id="IPR051205">
    <property type="entry name" value="UbiH/COQ6_monooxygenase"/>
</dbReference>
<evidence type="ECO:0000256" key="1">
    <source>
        <dbReference type="SAM" id="MobiDB-lite"/>
    </source>
</evidence>
<dbReference type="Proteomes" id="UP000199245">
    <property type="component" value="Unassembled WGS sequence"/>
</dbReference>
<sequence length="403" mass="44593">MRYTDIAIIGGGLAGSTAAAMLGRAGIPTILIDPHQVYPFDFRVEKIGGDLQLERFARTGLAESVLRSATLDGENWIARFGRLLDRQPSRQYGIMYDALIAAIRNEIVGPVEFICDKVIDVATSSERQRLMLANGEEISARLVVLANGLNVGLRRMLGIERLVTSFCHSISLGFDFVPVGRPAFPFAAMTYFSERPSDRIPYITLFPVGNRMRANLFTYRQADDPWLRAMRRNPVETLNAALPRLRRLTGEFDIAGDIKIRPADIYVSTGYRQAGVVLVGDAFASTCPVTGTGTDKVFTDVAQLCNVHIPAWLSTDGMGEEKITAFYDDPVKTACDAWSNAKAFSFREVSVGSGPTWQAQRWARFFGYLGRGWLRRLHNPAAAASTTQPANHFRQRPHAADRA</sequence>
<evidence type="ECO:0000259" key="2">
    <source>
        <dbReference type="Pfam" id="PF01494"/>
    </source>
</evidence>
<evidence type="ECO:0000313" key="3">
    <source>
        <dbReference type="EMBL" id="SDD19366.1"/>
    </source>
</evidence>
<dbReference type="GO" id="GO:0071949">
    <property type="term" value="F:FAD binding"/>
    <property type="evidence" value="ECO:0007669"/>
    <property type="project" value="InterPro"/>
</dbReference>
<dbReference type="EMBL" id="FMZW01000008">
    <property type="protein sequence ID" value="SDD19366.1"/>
    <property type="molecule type" value="Genomic_DNA"/>
</dbReference>
<dbReference type="RefSeq" id="WP_092082420.1">
    <property type="nucleotide sequence ID" value="NZ_FMZW01000008.1"/>
</dbReference>
<dbReference type="Gene3D" id="3.50.50.60">
    <property type="entry name" value="FAD/NAD(P)-binding domain"/>
    <property type="match status" value="1"/>
</dbReference>
<dbReference type="SUPFAM" id="SSF51905">
    <property type="entry name" value="FAD/NAD(P)-binding domain"/>
    <property type="match status" value="1"/>
</dbReference>
<dbReference type="Pfam" id="PF01494">
    <property type="entry name" value="FAD_binding_3"/>
    <property type="match status" value="2"/>
</dbReference>
<feature type="region of interest" description="Disordered" evidence="1">
    <location>
        <begin position="380"/>
        <end position="403"/>
    </location>
</feature>
<dbReference type="PRINTS" id="PR00420">
    <property type="entry name" value="RNGMNOXGNASE"/>
</dbReference>
<gene>
    <name evidence="3" type="ORF">SAMN05216337_1008199</name>
</gene>
<feature type="domain" description="FAD-binding" evidence="2">
    <location>
        <begin position="134"/>
        <end position="305"/>
    </location>
</feature>
<protein>
    <submittedName>
        <fullName evidence="3">2-polyprenyl-6-methoxyphenol hydroxylase</fullName>
    </submittedName>
</protein>
<dbReference type="PANTHER" id="PTHR43876">
    <property type="entry name" value="UBIQUINONE BIOSYNTHESIS MONOOXYGENASE COQ6, MITOCHONDRIAL"/>
    <property type="match status" value="1"/>
</dbReference>
<dbReference type="PANTHER" id="PTHR43876:SF7">
    <property type="entry name" value="UBIQUINONE BIOSYNTHESIS MONOOXYGENASE COQ6, MITOCHONDRIAL"/>
    <property type="match status" value="1"/>
</dbReference>
<organism evidence="3 4">
    <name type="scientific">Bradyrhizobium brasilense</name>
    <dbReference type="NCBI Taxonomy" id="1419277"/>
    <lineage>
        <taxon>Bacteria</taxon>
        <taxon>Pseudomonadati</taxon>
        <taxon>Pseudomonadota</taxon>
        <taxon>Alphaproteobacteria</taxon>
        <taxon>Hyphomicrobiales</taxon>
        <taxon>Nitrobacteraceae</taxon>
        <taxon>Bradyrhizobium</taxon>
    </lineage>
</organism>
<dbReference type="InterPro" id="IPR002938">
    <property type="entry name" value="FAD-bd"/>
</dbReference>
<proteinExistence type="predicted"/>
<evidence type="ECO:0000313" key="4">
    <source>
        <dbReference type="Proteomes" id="UP000199245"/>
    </source>
</evidence>
<dbReference type="InterPro" id="IPR036188">
    <property type="entry name" value="FAD/NAD-bd_sf"/>
</dbReference>
<feature type="domain" description="FAD-binding" evidence="2">
    <location>
        <begin position="4"/>
        <end position="67"/>
    </location>
</feature>